<dbReference type="AlphaFoldDB" id="A0A8H7SKE6"/>
<evidence type="ECO:0000313" key="1">
    <source>
        <dbReference type="EMBL" id="KAG2229767.1"/>
    </source>
</evidence>
<gene>
    <name evidence="1" type="ORF">INT48_004771</name>
</gene>
<comment type="caution">
    <text evidence="1">The sequence shown here is derived from an EMBL/GenBank/DDBJ whole genome shotgun (WGS) entry which is preliminary data.</text>
</comment>
<accession>A0A8H7SKE6</accession>
<organism evidence="1 2">
    <name type="scientific">Thamnidium elegans</name>
    <dbReference type="NCBI Taxonomy" id="101142"/>
    <lineage>
        <taxon>Eukaryota</taxon>
        <taxon>Fungi</taxon>
        <taxon>Fungi incertae sedis</taxon>
        <taxon>Mucoromycota</taxon>
        <taxon>Mucoromycotina</taxon>
        <taxon>Mucoromycetes</taxon>
        <taxon>Mucorales</taxon>
        <taxon>Mucorineae</taxon>
        <taxon>Mucoraceae</taxon>
        <taxon>Thamnidium</taxon>
    </lineage>
</organism>
<protein>
    <submittedName>
        <fullName evidence="1">Uncharacterized protein</fullName>
    </submittedName>
</protein>
<name>A0A8H7SKE6_9FUNG</name>
<dbReference type="PANTHER" id="PTHR14187">
    <property type="entry name" value="ALPHA KINASE/ELONGATION FACTOR 2 KINASE"/>
    <property type="match status" value="1"/>
</dbReference>
<sequence length="575" mass="66645">MCARVFDPQVKKTLDLIDNQIKKANSTKIDALFLLGGFGESKYLQAQTKKRFKDIVGEVITDGSGNLAAMQGAIYYGLKETKRPREISIIPNTGYEYSTCGYFDLDIKDQIYSQMKLISLTGIHKGKGYKIPTLLEYSEEYPDQVSKRGVDVNPYNSSRVTPSHTMFLSKDDSRTFMTDYLKHLYKYAIDSIKQDRGKATGKNRIRYCITMENIFHFFRNKKEMMNIANDADLHMVKHADVDGFTSKRADIDNLNIAQQIEDSVQVPCSFDDKHFEIVIDDLIERIPKDGFRLNSTSCNQHIDKIFITGKFVLPRDAIEEKMLTYLIKNLLPFVTEEENIVHVDKEAQSFEDRNTKYDQELPIESKHTAKDDNICHFLQINVQRDCYHLNLYKTAKLHDQGKIEYHNVRKLKSTTFEFDAIGKMMKRLRQYTHDEQQKYHCISSELHRLDTKIYENDLRYGLKNYVKFSDCNGDEVISGAAMYGLDPELHTERVSRRTYAVSVQARPVRTDQLPLILTDTEKHVDIHFQSKKGSHETIKVKPETKIRLINQNDPVTMSLQSVSTFERFFLQTKSV</sequence>
<keyword evidence="2" id="KW-1185">Reference proteome</keyword>
<proteinExistence type="predicted"/>
<dbReference type="EMBL" id="JAEPRE010000246">
    <property type="protein sequence ID" value="KAG2229767.1"/>
    <property type="molecule type" value="Genomic_DNA"/>
</dbReference>
<reference evidence="1" key="1">
    <citation type="submission" date="2021-01" db="EMBL/GenBank/DDBJ databases">
        <title>Metabolic potential, ecology and presence of endohyphal bacteria is reflected in genomic diversity of Mucoromycotina.</title>
        <authorList>
            <person name="Muszewska A."/>
            <person name="Okrasinska A."/>
            <person name="Steczkiewicz K."/>
            <person name="Drgas O."/>
            <person name="Orlowska M."/>
            <person name="Perlinska-Lenart U."/>
            <person name="Aleksandrzak-Piekarczyk T."/>
            <person name="Szatraj K."/>
            <person name="Zielenkiewicz U."/>
            <person name="Pilsyk S."/>
            <person name="Malc E."/>
            <person name="Mieczkowski P."/>
            <person name="Kruszewska J.S."/>
            <person name="Biernat P."/>
            <person name="Pawlowska J."/>
        </authorList>
    </citation>
    <scope>NUCLEOTIDE SEQUENCE</scope>
    <source>
        <strain evidence="1">WA0000018081</strain>
    </source>
</reference>
<evidence type="ECO:0000313" key="2">
    <source>
        <dbReference type="Proteomes" id="UP000613177"/>
    </source>
</evidence>
<dbReference type="PANTHER" id="PTHR14187:SF5">
    <property type="entry name" value="HEAT SHOCK 70 KDA PROTEIN 12A"/>
    <property type="match status" value="1"/>
</dbReference>
<dbReference type="Proteomes" id="UP000613177">
    <property type="component" value="Unassembled WGS sequence"/>
</dbReference>